<reference evidence="15 16" key="1">
    <citation type="submission" date="2024-08" db="EMBL/GenBank/DDBJ databases">
        <title>Gnathostoma spinigerum genome.</title>
        <authorList>
            <person name="Gonzalez-Bertolin B."/>
            <person name="Monzon S."/>
            <person name="Zaballos A."/>
            <person name="Jimenez P."/>
            <person name="Dekumyoy P."/>
            <person name="Varona S."/>
            <person name="Cuesta I."/>
            <person name="Sumanam S."/>
            <person name="Adisakwattana P."/>
            <person name="Gasser R.B."/>
            <person name="Hernandez-Gonzalez A."/>
            <person name="Young N.D."/>
            <person name="Perteguer M.J."/>
        </authorList>
    </citation>
    <scope>NUCLEOTIDE SEQUENCE [LARGE SCALE GENOMIC DNA]</scope>
    <source>
        <strain evidence="15">AL3</strain>
        <tissue evidence="15">Liver</tissue>
    </source>
</reference>
<name>A0ABD6E5T2_9BILA</name>
<organism evidence="15 16">
    <name type="scientific">Gnathostoma spinigerum</name>
    <dbReference type="NCBI Taxonomy" id="75299"/>
    <lineage>
        <taxon>Eukaryota</taxon>
        <taxon>Metazoa</taxon>
        <taxon>Ecdysozoa</taxon>
        <taxon>Nematoda</taxon>
        <taxon>Chromadorea</taxon>
        <taxon>Rhabditida</taxon>
        <taxon>Spirurina</taxon>
        <taxon>Gnathostomatomorpha</taxon>
        <taxon>Gnathostomatoidea</taxon>
        <taxon>Gnathostomatidae</taxon>
        <taxon>Gnathostoma</taxon>
    </lineage>
</organism>
<dbReference type="GO" id="GO:0005789">
    <property type="term" value="C:endoplasmic reticulum membrane"/>
    <property type="evidence" value="ECO:0007669"/>
    <property type="project" value="UniProtKB-SubCell"/>
</dbReference>
<dbReference type="GO" id="GO:0009311">
    <property type="term" value="P:oligosaccharide metabolic process"/>
    <property type="evidence" value="ECO:0007669"/>
    <property type="project" value="UniProtKB-UniRule"/>
</dbReference>
<comment type="caution">
    <text evidence="15">The sequence shown here is derived from an EMBL/GenBank/DDBJ whole genome shotgun (WGS) entry which is preliminary data.</text>
</comment>
<evidence type="ECO:0000256" key="11">
    <source>
        <dbReference type="ARBA" id="ARBA00038888"/>
    </source>
</evidence>
<proteinExistence type="inferred from homology"/>
<evidence type="ECO:0000256" key="9">
    <source>
        <dbReference type="ARBA" id="ARBA00023180"/>
    </source>
</evidence>
<evidence type="ECO:0000256" key="5">
    <source>
        <dbReference type="ARBA" id="ARBA00022824"/>
    </source>
</evidence>
<dbReference type="EC" id="3.2.1.106" evidence="11 12"/>
<evidence type="ECO:0000256" key="6">
    <source>
        <dbReference type="ARBA" id="ARBA00022968"/>
    </source>
</evidence>
<evidence type="ECO:0000256" key="1">
    <source>
        <dbReference type="ARBA" id="ARBA00004648"/>
    </source>
</evidence>
<keyword evidence="10 12" id="KW-0326">Glycosidase</keyword>
<evidence type="ECO:0000256" key="12">
    <source>
        <dbReference type="RuleBase" id="RU368089"/>
    </source>
</evidence>
<dbReference type="PANTHER" id="PTHR10412">
    <property type="entry name" value="MANNOSYL-OLIGOSACCHARIDE GLUCOSIDASE"/>
    <property type="match status" value="1"/>
</dbReference>
<keyword evidence="5 12" id="KW-0256">Endoplasmic reticulum</keyword>
<accession>A0ABD6E5T2</accession>
<evidence type="ECO:0000256" key="4">
    <source>
        <dbReference type="ARBA" id="ARBA00022801"/>
    </source>
</evidence>
<feature type="domain" description="Glycosyl hydrolase family 63 C-terminal" evidence="13">
    <location>
        <begin position="308"/>
        <end position="796"/>
    </location>
</feature>
<dbReference type="InterPro" id="IPR012341">
    <property type="entry name" value="6hp_glycosidase-like_sf"/>
</dbReference>
<comment type="catalytic activity">
    <reaction evidence="12">
        <text>N(4)-(alpha-D-Glc-(1-&gt;2)-alpha-D-Glc-(1-&gt;3)-alpha-D-Glc-(1-&gt;3)-alpha-D-Man-(1-&gt;2)-alpha-D-Man-(1-&gt;2)-alpha-D-Man-(1-&gt;3)-[alpha-D-Man-(1-&gt;2)-alpha-D-Man-(1-&gt;3)-[alpha-D-Man-(1-&gt;2)-alpha-D-Man-(1-&gt;6)]-alpha-D-Man-(1-&gt;6)]-beta-D-Man-(1-&gt;4)-beta-D-GlcNAc-(1-&gt;4)-beta-D-GlcNAc)-L-asparaginyl-[protein] + H2O = N(4)-(alpha-D-Glc-(1-&gt;3)-alpha-D-Glc-(1-&gt;3)-alpha-D-Man-(1-&gt;2)-alpha-D-Man-(1-&gt;2)-alpha-D-Man-(1-&gt;3)-[alpha-D-Man-(1-&gt;2)-alpha-D-Man-(1-&gt;3)-[alpha-D-Man-(1-&gt;2)-alpha-D-Man-(1-&gt;6)]-alpha-D-Man-(1-&gt;6)]-beta-D-Man-(1-&gt;4)-beta-D-GlcNAc-(1-&gt;4)-beta-D-GlcNAc)-L-asparaginyl-[protein] + beta-D-glucose</text>
        <dbReference type="Rhea" id="RHEA:55988"/>
        <dbReference type="Rhea" id="RHEA-COMP:12806"/>
        <dbReference type="Rhea" id="RHEA-COMP:14355"/>
        <dbReference type="ChEBI" id="CHEBI:15377"/>
        <dbReference type="ChEBI" id="CHEBI:15903"/>
        <dbReference type="ChEBI" id="CHEBI:59082"/>
        <dbReference type="ChEBI" id="CHEBI:132537"/>
        <dbReference type="EC" id="3.2.1.106"/>
    </reaction>
</comment>
<dbReference type="SUPFAM" id="SSF48208">
    <property type="entry name" value="Six-hairpin glycosidases"/>
    <property type="match status" value="1"/>
</dbReference>
<comment type="subcellular location">
    <subcellularLocation>
        <location evidence="1 12">Endoplasmic reticulum membrane</location>
        <topology evidence="1 12">Single-pass type II membrane protein</topology>
    </subcellularLocation>
</comment>
<comment type="similarity">
    <text evidence="2 12">Belongs to the glycosyl hydrolase 63 family.</text>
</comment>
<evidence type="ECO:0000313" key="15">
    <source>
        <dbReference type="EMBL" id="MFH4974886.1"/>
    </source>
</evidence>
<dbReference type="Pfam" id="PF16923">
    <property type="entry name" value="Glyco_hydro_63N"/>
    <property type="match status" value="1"/>
</dbReference>
<evidence type="ECO:0000259" key="13">
    <source>
        <dbReference type="Pfam" id="PF03200"/>
    </source>
</evidence>
<dbReference type="InterPro" id="IPR038518">
    <property type="entry name" value="Glyco_hydro_63N_sf"/>
</dbReference>
<dbReference type="PANTHER" id="PTHR10412:SF11">
    <property type="entry name" value="MANNOSYL-OLIGOSACCHARIDE GLUCOSIDASE"/>
    <property type="match status" value="1"/>
</dbReference>
<evidence type="ECO:0000256" key="7">
    <source>
        <dbReference type="ARBA" id="ARBA00022989"/>
    </source>
</evidence>
<evidence type="ECO:0000256" key="3">
    <source>
        <dbReference type="ARBA" id="ARBA00022692"/>
    </source>
</evidence>
<gene>
    <name evidence="15" type="ORF">AB6A40_001595</name>
</gene>
<keyword evidence="3 12" id="KW-0812">Transmembrane</keyword>
<dbReference type="AlphaFoldDB" id="A0ABD6E5T2"/>
<dbReference type="InterPro" id="IPR008928">
    <property type="entry name" value="6-hairpin_glycosidase_sf"/>
</dbReference>
<evidence type="ECO:0000313" key="16">
    <source>
        <dbReference type="Proteomes" id="UP001608902"/>
    </source>
</evidence>
<sequence length="799" mass="91142">MTEKNDRHTIEGKKQTVSKFKNAKTTEMSRNTRLLIVAVLIVLLSIVIQRLYMLYIYLPGIISTKSDLPLVSDAYSTEIWGTYRSHMYFGLRTQHPESPLFGLMWYEQPPVENLGSVRIRHWCQLDDGVLSYGWTEADGRTFGRQTIQERSYILTTDWLNQGKSWTSRIQISSQYPSSYALIFYFILQDSKSVLTPRYVNGELNSISGSSAIFGNFRLMFGTPAGNADLSFFVLDSPKSVDLKNLKEIVLSSTVIAVTKNGDQRLRLNSGYYGEASRKNARAIFLQMNINANSSVEISFFNENDTAVTGDAFDEIMSNRVRSFNEKFESVFGLADKGYGPFYQHMGRAALSNMLGSIGFFFGSNKVQSTYSTFPSSYGPHSLLTSVPSRSSFPRGFIWDEGFHHLLLGEFDPELSLKILASWLDTMNTEGWIPREMILGEEAEERVPAEFIVQSDKIANPPMILYLINRMLLDSAFMAKYSSKLTAFYPRLRAWYKWLRTTQTGPLPGTFTWQGRNATTDLELNPKTLPSGLDDYPRASHPSTNEYHVDLLSWMAISARSLTKLAELVGDTESREEFLKDSALFANIDHIDKLHWSDVVKRYCDYGLHSSSVVLKRPKIDPKKLKHGDNILPMRRFTLKEPTERLVDDAFGYISLFPVMLCLVPPDSDKLGHILSQLRDDQNLWSEFGLRSLSKSSPYYNKYNTEHDPPYWRGSVWLNMNYLMLAALKHYSTESGPYQELAFTIYSQLRNAVVSNVAREFKRTGYLWESYEDDTGKGHGAHPFTGWSSLVLNIMAEKYI</sequence>
<dbReference type="InterPro" id="IPR031631">
    <property type="entry name" value="Glyco_hydro_63N"/>
</dbReference>
<dbReference type="GO" id="GO:0004573">
    <property type="term" value="F:Glc3Man9GlcNAc2 oligosaccharide glucosidase activity"/>
    <property type="evidence" value="ECO:0007669"/>
    <property type="project" value="UniProtKB-UniRule"/>
</dbReference>
<keyword evidence="6" id="KW-0735">Signal-anchor</keyword>
<evidence type="ECO:0000259" key="14">
    <source>
        <dbReference type="Pfam" id="PF16923"/>
    </source>
</evidence>
<evidence type="ECO:0000256" key="8">
    <source>
        <dbReference type="ARBA" id="ARBA00023136"/>
    </source>
</evidence>
<dbReference type="Gene3D" id="1.50.10.10">
    <property type="match status" value="1"/>
</dbReference>
<keyword evidence="9" id="KW-0325">Glycoprotein</keyword>
<protein>
    <recommendedName>
        <fullName evidence="11 12">Mannosyl-oligosaccharide glucosidase</fullName>
        <ecNumber evidence="11 12">3.2.1.106</ecNumber>
    </recommendedName>
</protein>
<dbReference type="Gene3D" id="2.70.98.110">
    <property type="entry name" value="Glycosyl hydrolase family 63, N-terminal domain"/>
    <property type="match status" value="1"/>
</dbReference>
<feature type="domain" description="Glycosyl hydrolase family 63 N-terminal" evidence="14">
    <location>
        <begin position="79"/>
        <end position="222"/>
    </location>
</feature>
<evidence type="ECO:0000256" key="10">
    <source>
        <dbReference type="ARBA" id="ARBA00023295"/>
    </source>
</evidence>
<evidence type="ECO:0000256" key="2">
    <source>
        <dbReference type="ARBA" id="ARBA00010833"/>
    </source>
</evidence>
<dbReference type="GO" id="GO:0006487">
    <property type="term" value="P:protein N-linked glycosylation"/>
    <property type="evidence" value="ECO:0007669"/>
    <property type="project" value="UniProtKB-UniRule"/>
</dbReference>
<keyword evidence="4 12" id="KW-0378">Hydrolase</keyword>
<dbReference type="InterPro" id="IPR004888">
    <property type="entry name" value="Glycoside_hydrolase_63"/>
</dbReference>
<dbReference type="Proteomes" id="UP001608902">
    <property type="component" value="Unassembled WGS sequence"/>
</dbReference>
<keyword evidence="16" id="KW-1185">Reference proteome</keyword>
<dbReference type="InterPro" id="IPR031335">
    <property type="entry name" value="Glyco_hydro_63_C"/>
</dbReference>
<keyword evidence="7 12" id="KW-1133">Transmembrane helix</keyword>
<dbReference type="EMBL" id="JBGFUD010000608">
    <property type="protein sequence ID" value="MFH4974886.1"/>
    <property type="molecule type" value="Genomic_DNA"/>
</dbReference>
<comment type="function">
    <text evidence="12">Cleaves the distal alpha 1,2-linked glucose residue from the Glc(3)Man(9)GlcNAc(2) oligosaccharide precursor.</text>
</comment>
<keyword evidence="8 12" id="KW-0472">Membrane</keyword>
<dbReference type="Pfam" id="PF03200">
    <property type="entry name" value="Glyco_hydro_63"/>
    <property type="match status" value="1"/>
</dbReference>
<feature type="transmembrane region" description="Helical" evidence="12">
    <location>
        <begin position="34"/>
        <end position="58"/>
    </location>
</feature>